<organism evidence="3 4">
    <name type="scientific">Microbulbifer okhotskensis</name>
    <dbReference type="NCBI Taxonomy" id="2926617"/>
    <lineage>
        <taxon>Bacteria</taxon>
        <taxon>Pseudomonadati</taxon>
        <taxon>Pseudomonadota</taxon>
        <taxon>Gammaproteobacteria</taxon>
        <taxon>Cellvibrionales</taxon>
        <taxon>Microbulbiferaceae</taxon>
        <taxon>Microbulbifer</taxon>
    </lineage>
</organism>
<evidence type="ECO:0000259" key="2">
    <source>
        <dbReference type="PROSITE" id="PS50943"/>
    </source>
</evidence>
<protein>
    <submittedName>
        <fullName evidence="3">Helix-turn-helix domain-containing protein</fullName>
    </submittedName>
</protein>
<sequence>MSFYGQSDSQILETLGSRLKGYRLRMNLTQDDMAERAGLSPSTIKGLEAGRGRLDSLVAALRVLHQLESLEAFLPPPSISPMQIATLGKPRKRASRSSQASNNPSAIKKRDKPKW</sequence>
<name>A0A9X2EVF0_9GAMM</name>
<proteinExistence type="predicted"/>
<dbReference type="EMBL" id="JALBWM010000173">
    <property type="protein sequence ID" value="MCO1336668.1"/>
    <property type="molecule type" value="Genomic_DNA"/>
</dbReference>
<dbReference type="PROSITE" id="PS50943">
    <property type="entry name" value="HTH_CROC1"/>
    <property type="match status" value="1"/>
</dbReference>
<dbReference type="Pfam" id="PF13560">
    <property type="entry name" value="HTH_31"/>
    <property type="match status" value="1"/>
</dbReference>
<dbReference type="Gene3D" id="1.10.260.40">
    <property type="entry name" value="lambda repressor-like DNA-binding domains"/>
    <property type="match status" value="1"/>
</dbReference>
<dbReference type="GO" id="GO:0003677">
    <property type="term" value="F:DNA binding"/>
    <property type="evidence" value="ECO:0007669"/>
    <property type="project" value="InterPro"/>
</dbReference>
<feature type="compositionally biased region" description="Polar residues" evidence="1">
    <location>
        <begin position="96"/>
        <end position="105"/>
    </location>
</feature>
<dbReference type="SMART" id="SM00530">
    <property type="entry name" value="HTH_XRE"/>
    <property type="match status" value="1"/>
</dbReference>
<keyword evidence="4" id="KW-1185">Reference proteome</keyword>
<reference evidence="3" key="1">
    <citation type="journal article" date="2022" name="Arch. Microbiol.">
        <title>Microbulbifer okhotskensis sp. nov., isolated from a deep bottom sediment of the Okhotsk Sea.</title>
        <authorList>
            <person name="Romanenko L."/>
            <person name="Kurilenko V."/>
            <person name="Otstavnykh N."/>
            <person name="Velansky P."/>
            <person name="Isaeva M."/>
            <person name="Mikhailov V."/>
        </authorList>
    </citation>
    <scope>NUCLEOTIDE SEQUENCE</scope>
    <source>
        <strain evidence="3">OS29</strain>
    </source>
</reference>
<dbReference type="CDD" id="cd00093">
    <property type="entry name" value="HTH_XRE"/>
    <property type="match status" value="1"/>
</dbReference>
<dbReference type="Proteomes" id="UP001139028">
    <property type="component" value="Unassembled WGS sequence"/>
</dbReference>
<evidence type="ECO:0000313" key="4">
    <source>
        <dbReference type="Proteomes" id="UP001139028"/>
    </source>
</evidence>
<feature type="domain" description="HTH cro/C1-type" evidence="2">
    <location>
        <begin position="19"/>
        <end position="74"/>
    </location>
</feature>
<evidence type="ECO:0000313" key="3">
    <source>
        <dbReference type="EMBL" id="MCO1336668.1"/>
    </source>
</evidence>
<comment type="caution">
    <text evidence="3">The sequence shown here is derived from an EMBL/GenBank/DDBJ whole genome shotgun (WGS) entry which is preliminary data.</text>
</comment>
<feature type="region of interest" description="Disordered" evidence="1">
    <location>
        <begin position="76"/>
        <end position="115"/>
    </location>
</feature>
<evidence type="ECO:0000256" key="1">
    <source>
        <dbReference type="SAM" id="MobiDB-lite"/>
    </source>
</evidence>
<dbReference type="InterPro" id="IPR001387">
    <property type="entry name" value="Cro/C1-type_HTH"/>
</dbReference>
<accession>A0A9X2EVF0</accession>
<gene>
    <name evidence="3" type="ORF">MO867_20285</name>
</gene>
<dbReference type="InterPro" id="IPR010982">
    <property type="entry name" value="Lambda_DNA-bd_dom_sf"/>
</dbReference>
<dbReference type="SUPFAM" id="SSF47413">
    <property type="entry name" value="lambda repressor-like DNA-binding domains"/>
    <property type="match status" value="1"/>
</dbReference>
<dbReference type="RefSeq" id="WP_252472484.1">
    <property type="nucleotide sequence ID" value="NZ_JALBWM010000173.1"/>
</dbReference>
<dbReference type="AlphaFoldDB" id="A0A9X2EVF0"/>